<dbReference type="SUPFAM" id="SSF53697">
    <property type="entry name" value="SIS domain"/>
    <property type="match status" value="1"/>
</dbReference>
<feature type="domain" description="SIS" evidence="1">
    <location>
        <begin position="41"/>
        <end position="195"/>
    </location>
</feature>
<sequence length="195" mass="19747">MDAASAAQASLSDYLSDSLAVLRDLQAADLTPAVEAATDAIVAALRARRPVLVCGNGGSMADALHIAGELTARFLLDRTGLPVIALGTNAATLTAWSNDVGYGSHLAREVEAYGQPGGVLLAISTSGNSPNVVEAAEAAKAGGLSVIALTGAGGGRLAPLADVLLAAPSRFTPMIQQAHQCLYHYLCLRVEAALA</sequence>
<dbReference type="AlphaFoldDB" id="A0A7X1ZBU1"/>
<dbReference type="PROSITE" id="PS51464">
    <property type="entry name" value="SIS"/>
    <property type="match status" value="1"/>
</dbReference>
<dbReference type="RefSeq" id="WP_153341391.1">
    <property type="nucleotide sequence ID" value="NZ_WIVE01000006.1"/>
</dbReference>
<evidence type="ECO:0000313" key="3">
    <source>
        <dbReference type="Proteomes" id="UP000434582"/>
    </source>
</evidence>
<dbReference type="PANTHER" id="PTHR30390:SF6">
    <property type="entry name" value="DNAA INITIATOR-ASSOCIATING PROTEIN DIAA"/>
    <property type="match status" value="1"/>
</dbReference>
<evidence type="ECO:0000313" key="2">
    <source>
        <dbReference type="EMBL" id="MQX35668.1"/>
    </source>
</evidence>
<protein>
    <submittedName>
        <fullName evidence="2">SIS domain-containing protein</fullName>
    </submittedName>
</protein>
<accession>A0A7X1ZBU1</accession>
<evidence type="ECO:0000259" key="1">
    <source>
        <dbReference type="PROSITE" id="PS51464"/>
    </source>
</evidence>
<reference evidence="2 3" key="1">
    <citation type="submission" date="2019-10" db="EMBL/GenBank/DDBJ databases">
        <title>Draft whole-genome sequence of the purple nonsulfur photosynthetic bacterium Roseospira navarrensis DSM 15114.</title>
        <authorList>
            <person name="Kyndt J.A."/>
            <person name="Meyer T.E."/>
        </authorList>
    </citation>
    <scope>NUCLEOTIDE SEQUENCE [LARGE SCALE GENOMIC DNA]</scope>
    <source>
        <strain evidence="2 3">DSM 15114</strain>
    </source>
</reference>
<organism evidence="2 3">
    <name type="scientific">Roseospira navarrensis</name>
    <dbReference type="NCBI Taxonomy" id="140058"/>
    <lineage>
        <taxon>Bacteria</taxon>
        <taxon>Pseudomonadati</taxon>
        <taxon>Pseudomonadota</taxon>
        <taxon>Alphaproteobacteria</taxon>
        <taxon>Rhodospirillales</taxon>
        <taxon>Rhodospirillaceae</taxon>
        <taxon>Roseospira</taxon>
    </lineage>
</organism>
<dbReference type="Proteomes" id="UP000434582">
    <property type="component" value="Unassembled WGS sequence"/>
</dbReference>
<dbReference type="InterPro" id="IPR035461">
    <property type="entry name" value="GmhA/DiaA"/>
</dbReference>
<dbReference type="GO" id="GO:0097367">
    <property type="term" value="F:carbohydrate derivative binding"/>
    <property type="evidence" value="ECO:0007669"/>
    <property type="project" value="InterPro"/>
</dbReference>
<dbReference type="GO" id="GO:1901135">
    <property type="term" value="P:carbohydrate derivative metabolic process"/>
    <property type="evidence" value="ECO:0007669"/>
    <property type="project" value="InterPro"/>
</dbReference>
<dbReference type="Gene3D" id="3.40.50.10490">
    <property type="entry name" value="Glucose-6-phosphate isomerase like protein, domain 1"/>
    <property type="match status" value="1"/>
</dbReference>
<dbReference type="Pfam" id="PF13580">
    <property type="entry name" value="SIS_2"/>
    <property type="match status" value="1"/>
</dbReference>
<dbReference type="InterPro" id="IPR050099">
    <property type="entry name" value="SIS_GmhA/DiaA_subfam"/>
</dbReference>
<dbReference type="EMBL" id="WIVE01000006">
    <property type="protein sequence ID" value="MQX35668.1"/>
    <property type="molecule type" value="Genomic_DNA"/>
</dbReference>
<dbReference type="InterPro" id="IPR001347">
    <property type="entry name" value="SIS_dom"/>
</dbReference>
<dbReference type="PANTHER" id="PTHR30390">
    <property type="entry name" value="SEDOHEPTULOSE 7-PHOSPHATE ISOMERASE / DNAA INITIATOR-ASSOCIATING FACTOR FOR REPLICATION INITIATION"/>
    <property type="match status" value="1"/>
</dbReference>
<proteinExistence type="predicted"/>
<dbReference type="OrthoDB" id="9810929at2"/>
<dbReference type="CDD" id="cd05006">
    <property type="entry name" value="SIS_GmhA"/>
    <property type="match status" value="1"/>
</dbReference>
<dbReference type="InterPro" id="IPR046348">
    <property type="entry name" value="SIS_dom_sf"/>
</dbReference>
<name>A0A7X1ZBU1_9PROT</name>
<gene>
    <name evidence="2" type="ORF">GHC57_03965</name>
</gene>
<keyword evidence="3" id="KW-1185">Reference proteome</keyword>
<comment type="caution">
    <text evidence="2">The sequence shown here is derived from an EMBL/GenBank/DDBJ whole genome shotgun (WGS) entry which is preliminary data.</text>
</comment>